<name>A0A964E3E9_9PROT</name>
<evidence type="ECO:0000256" key="1">
    <source>
        <dbReference type="SAM" id="Phobius"/>
    </source>
</evidence>
<feature type="transmembrane region" description="Helical" evidence="1">
    <location>
        <begin position="36"/>
        <end position="59"/>
    </location>
</feature>
<keyword evidence="1" id="KW-0812">Transmembrane</keyword>
<reference evidence="2 3" key="1">
    <citation type="journal article" date="2021" name="Microorganisms">
        <title>Acidisoma silvae sp. nov. and Acidisomacellulosilytica sp. nov., Two Acidophilic Bacteria Isolated from Decaying Wood, Hydrolyzing Cellulose and Producing Poly-3-hydroxybutyrate.</title>
        <authorList>
            <person name="Mieszkin S."/>
            <person name="Pouder E."/>
            <person name="Uroz S."/>
            <person name="Simon-Colin C."/>
            <person name="Alain K."/>
        </authorList>
    </citation>
    <scope>NUCLEOTIDE SEQUENCE [LARGE SCALE GENOMIC DNA]</scope>
    <source>
        <strain evidence="2 3">HW T5.17</strain>
    </source>
</reference>
<comment type="caution">
    <text evidence="2">The sequence shown here is derived from an EMBL/GenBank/DDBJ whole genome shotgun (WGS) entry which is preliminary data.</text>
</comment>
<evidence type="ECO:0000313" key="3">
    <source>
        <dbReference type="Proteomes" id="UP000721844"/>
    </source>
</evidence>
<dbReference type="EMBL" id="JAESVA010000003">
    <property type="protein sequence ID" value="MCB8880635.1"/>
    <property type="molecule type" value="Genomic_DNA"/>
</dbReference>
<proteinExistence type="predicted"/>
<accession>A0A964E3E9</accession>
<keyword evidence="3" id="KW-1185">Reference proteome</keyword>
<dbReference type="Proteomes" id="UP000721844">
    <property type="component" value="Unassembled WGS sequence"/>
</dbReference>
<keyword evidence="1" id="KW-0472">Membrane</keyword>
<feature type="transmembrane region" description="Helical" evidence="1">
    <location>
        <begin position="9"/>
        <end position="30"/>
    </location>
</feature>
<sequence>MIETIAKGIIYLALGLMGVAAAWVVFQVLFASPDLLVFAEIAIICAVLAPILCLIGWGLRWVGSPARA</sequence>
<dbReference type="RefSeq" id="WP_227307296.1">
    <property type="nucleotide sequence ID" value="NZ_JAESVA010000003.1"/>
</dbReference>
<dbReference type="AlphaFoldDB" id="A0A964E3E9"/>
<protein>
    <submittedName>
        <fullName evidence="2">Uncharacterized protein</fullName>
    </submittedName>
</protein>
<organism evidence="2 3">
    <name type="scientific">Acidisoma cellulosilyticum</name>
    <dbReference type="NCBI Taxonomy" id="2802395"/>
    <lineage>
        <taxon>Bacteria</taxon>
        <taxon>Pseudomonadati</taxon>
        <taxon>Pseudomonadota</taxon>
        <taxon>Alphaproteobacteria</taxon>
        <taxon>Acetobacterales</taxon>
        <taxon>Acidocellaceae</taxon>
        <taxon>Acidisoma</taxon>
    </lineage>
</organism>
<gene>
    <name evidence="2" type="ORF">ACELLULO517_10355</name>
</gene>
<keyword evidence="1" id="KW-1133">Transmembrane helix</keyword>
<evidence type="ECO:0000313" key="2">
    <source>
        <dbReference type="EMBL" id="MCB8880635.1"/>
    </source>
</evidence>